<dbReference type="InterPro" id="IPR002048">
    <property type="entry name" value="EF_hand_dom"/>
</dbReference>
<keyword evidence="5 12" id="KW-0812">Transmembrane</keyword>
<proteinExistence type="predicted"/>
<feature type="transmembrane region" description="Helical" evidence="12">
    <location>
        <begin position="456"/>
        <end position="480"/>
    </location>
</feature>
<dbReference type="PANTHER" id="PTHR46157">
    <property type="entry name" value="K(+) EFFLUX ANTIPORTER 3, CHLOROPLASTIC"/>
    <property type="match status" value="1"/>
</dbReference>
<evidence type="ECO:0000259" key="14">
    <source>
        <dbReference type="PROSITE" id="PS50222"/>
    </source>
</evidence>
<dbReference type="InterPro" id="IPR038770">
    <property type="entry name" value="Na+/solute_symporter_sf"/>
</dbReference>
<evidence type="ECO:0000256" key="12">
    <source>
        <dbReference type="SAM" id="Phobius"/>
    </source>
</evidence>
<dbReference type="AlphaFoldDB" id="A0ABD3RAU3"/>
<evidence type="ECO:0000256" key="1">
    <source>
        <dbReference type="ARBA" id="ARBA00004141"/>
    </source>
</evidence>
<feature type="transmembrane region" description="Helical" evidence="12">
    <location>
        <begin position="640"/>
        <end position="662"/>
    </location>
</feature>
<feature type="transmembrane region" description="Helical" evidence="12">
    <location>
        <begin position="339"/>
        <end position="360"/>
    </location>
</feature>
<dbReference type="FunFam" id="1.10.238.10:FF:000003">
    <property type="entry name" value="Calmodulin A"/>
    <property type="match status" value="1"/>
</dbReference>
<feature type="transmembrane region" description="Helical" evidence="12">
    <location>
        <begin position="380"/>
        <end position="401"/>
    </location>
</feature>
<feature type="transmembrane region" description="Helical" evidence="12">
    <location>
        <begin position="300"/>
        <end position="318"/>
    </location>
</feature>
<evidence type="ECO:0000256" key="5">
    <source>
        <dbReference type="ARBA" id="ARBA00022692"/>
    </source>
</evidence>
<evidence type="ECO:0000256" key="11">
    <source>
        <dbReference type="ARBA" id="ARBA00023136"/>
    </source>
</evidence>
<dbReference type="Pfam" id="PF02254">
    <property type="entry name" value="TrkA_N"/>
    <property type="match status" value="1"/>
</dbReference>
<evidence type="ECO:0000313" key="17">
    <source>
        <dbReference type="Proteomes" id="UP001530377"/>
    </source>
</evidence>
<dbReference type="Gene3D" id="1.10.238.10">
    <property type="entry name" value="EF-hand"/>
    <property type="match status" value="1"/>
</dbReference>
<keyword evidence="3" id="KW-0050">Antiport</keyword>
<keyword evidence="2" id="KW-0813">Transport</keyword>
<dbReference type="PROSITE" id="PS00018">
    <property type="entry name" value="EF_HAND_1"/>
    <property type="match status" value="2"/>
</dbReference>
<keyword evidence="7" id="KW-0106">Calcium</keyword>
<feature type="transmembrane region" description="Helical" evidence="12">
    <location>
        <begin position="501"/>
        <end position="530"/>
    </location>
</feature>
<keyword evidence="10" id="KW-0406">Ion transport</keyword>
<dbReference type="GO" id="GO:0015297">
    <property type="term" value="F:antiporter activity"/>
    <property type="evidence" value="ECO:0007669"/>
    <property type="project" value="UniProtKB-KW"/>
</dbReference>
<dbReference type="InterPro" id="IPR011992">
    <property type="entry name" value="EF-hand-dom_pair"/>
</dbReference>
<evidence type="ECO:0000256" key="6">
    <source>
        <dbReference type="ARBA" id="ARBA00022737"/>
    </source>
</evidence>
<name>A0ABD3RAU3_9STRA</name>
<dbReference type="InterPro" id="IPR003148">
    <property type="entry name" value="RCK_N"/>
</dbReference>
<dbReference type="InterPro" id="IPR036291">
    <property type="entry name" value="NAD(P)-bd_dom_sf"/>
</dbReference>
<evidence type="ECO:0000256" key="9">
    <source>
        <dbReference type="ARBA" id="ARBA00022989"/>
    </source>
</evidence>
<dbReference type="InterPro" id="IPR018247">
    <property type="entry name" value="EF_Hand_1_Ca_BS"/>
</dbReference>
<gene>
    <name evidence="16" type="ORF">ACHAXA_007970</name>
</gene>
<evidence type="ECO:0000256" key="3">
    <source>
        <dbReference type="ARBA" id="ARBA00022449"/>
    </source>
</evidence>
<comment type="caution">
    <text evidence="16">The sequence shown here is derived from an EMBL/GenBank/DDBJ whole genome shotgun (WGS) entry which is preliminary data.</text>
</comment>
<comment type="subcellular location">
    <subcellularLocation>
        <location evidence="1">Membrane</location>
        <topology evidence="1">Multi-pass membrane protein</topology>
    </subcellularLocation>
</comment>
<evidence type="ECO:0000256" key="7">
    <source>
        <dbReference type="ARBA" id="ARBA00022837"/>
    </source>
</evidence>
<feature type="transmembrane region" description="Helical" evidence="12">
    <location>
        <begin position="607"/>
        <end position="628"/>
    </location>
</feature>
<dbReference type="GO" id="GO:0006813">
    <property type="term" value="P:potassium ion transport"/>
    <property type="evidence" value="ECO:0007669"/>
    <property type="project" value="UniProtKB-KW"/>
</dbReference>
<dbReference type="Gene3D" id="1.20.1530.20">
    <property type="match status" value="2"/>
</dbReference>
<dbReference type="Pfam" id="PF00999">
    <property type="entry name" value="Na_H_Exchanger"/>
    <property type="match status" value="2"/>
</dbReference>
<feature type="domain" description="EF-hand" evidence="14">
    <location>
        <begin position="728"/>
        <end position="763"/>
    </location>
</feature>
<protein>
    <recommendedName>
        <fullName evidence="18">Calmodulin</fullName>
    </recommendedName>
</protein>
<keyword evidence="11 12" id="KW-0472">Membrane</keyword>
<feature type="chain" id="PRO_5044846248" description="Calmodulin" evidence="13">
    <location>
        <begin position="23"/>
        <end position="1094"/>
    </location>
</feature>
<evidence type="ECO:0000256" key="4">
    <source>
        <dbReference type="ARBA" id="ARBA00022538"/>
    </source>
</evidence>
<feature type="transmembrane region" description="Helical" evidence="12">
    <location>
        <begin position="254"/>
        <end position="280"/>
    </location>
</feature>
<evidence type="ECO:0000259" key="15">
    <source>
        <dbReference type="PROSITE" id="PS51201"/>
    </source>
</evidence>
<dbReference type="PROSITE" id="PS50222">
    <property type="entry name" value="EF_HAND_2"/>
    <property type="match status" value="2"/>
</dbReference>
<keyword evidence="4" id="KW-0633">Potassium transport</keyword>
<dbReference type="Proteomes" id="UP001530377">
    <property type="component" value="Unassembled WGS sequence"/>
</dbReference>
<dbReference type="EMBL" id="JALLPB020000655">
    <property type="protein sequence ID" value="KAL3807251.1"/>
    <property type="molecule type" value="Genomic_DNA"/>
</dbReference>
<evidence type="ECO:0000313" key="16">
    <source>
        <dbReference type="EMBL" id="KAL3807251.1"/>
    </source>
</evidence>
<keyword evidence="9 12" id="KW-1133">Transmembrane helix</keyword>
<evidence type="ECO:0000256" key="8">
    <source>
        <dbReference type="ARBA" id="ARBA00022958"/>
    </source>
</evidence>
<dbReference type="SUPFAM" id="SSF47473">
    <property type="entry name" value="EF-hand"/>
    <property type="match status" value="1"/>
</dbReference>
<feature type="signal peptide" evidence="13">
    <location>
        <begin position="1"/>
        <end position="22"/>
    </location>
</feature>
<keyword evidence="6" id="KW-0677">Repeat</keyword>
<sequence length="1094" mass="117009">MGRGMKTLLLLFTMEFNGGTIGGVRVGVGVAAFARPPPCGAKAAMTMMPPLLQSSHHHLHHHDRHFSCSTNGDGGGMTTAHQHMRRLRRQRQKIQRRQQHQHLSALPLSHEMLDSIPHDVPSFLSSVGDFLHHSTTSANVAAIHDNYYHHLSSSSSSSSSSTILSDASSTLASSLPHPSHLSLGEIRRDFADEVGEIRRDLVEVRREVGAVIGEVESEITKEIVEEGAKFNNDNSILITPEMEKASLNNVGHDLIIFLMICVVAAPLSSALNISPVLLYLAFGLVSGPHGLGLLRGNEEVGFELGDFGILFLLFVEGLNLSPDRLRELGSFFSLGATQLLLSVGVIFFGLFLGGPLLFQVVSNPNVPIDPLLVQLLEQPVVAFAIAAAGALSSSAFVLPILKEKGWEDRPDGIAALSILLLQDLAVAPLLVILPLIANVEGGVTSSAAGGGGADPIVLGILAFKATVVFGAVLALASVALRRVFQIVASSRSSQSFVAASLLVAVGMGVVSDFLGLSSTTGAFAAGVLLAESGYRAQIEADIQPFEGILLGVFFITAVSKQDSHMINLSPDLHHSLPLSNRDFLDQFNIDGRRPKGSALDPQTVIDCWPTLLVGISSFLLIKFGVIYSGGGALGLSKADAARVGLLLAGGGEFAFVIFNLAAQNGIIPDSLGKLLTASVILSMALTPLLGEAADYVGKKLDVQEAVETKEQWFGVENGKSIAYDVGDIDEARIQEAFSRFDKDGNGVITAEELQNIFTLIGERDVEGKFLSLDQVSSIIRRFDDNNDGSLQYEEFAQLWMAKRRSAMSRESLRRAVVVCGYNEVGQQLCALLDKANIAGVPYVAFARKTEQISASVADGARVVYGDGTSGALIRAAGVQEPTAIAITYSEPERCLKATECLREAFPDTPIFVRCDEMGKTKKLIQAGATEVIVATGSVASGIGDLLGVKRSKRFGAVLDESDAAIAFKNMATPLYPPVAKVSEENANQKLSGLAEEIDSDSDKEETRKLFRLFSTSLTMNEDGKVKLSELVNELLRTSDSVIGDKQLKDLLGCDSLVDDPCAVKKEGYISFSEFVALYRKNITLGKEQDANVSL</sequence>
<evidence type="ECO:0000256" key="13">
    <source>
        <dbReference type="SAM" id="SignalP"/>
    </source>
</evidence>
<keyword evidence="17" id="KW-1185">Reference proteome</keyword>
<feature type="domain" description="RCK N-terminal" evidence="15">
    <location>
        <begin position="813"/>
        <end position="933"/>
    </location>
</feature>
<feature type="transmembrane region" description="Helical" evidence="12">
    <location>
        <begin position="413"/>
        <end position="436"/>
    </location>
</feature>
<dbReference type="InterPro" id="IPR006153">
    <property type="entry name" value="Cation/H_exchanger_TM"/>
</dbReference>
<dbReference type="Gene3D" id="3.40.50.720">
    <property type="entry name" value="NAD(P)-binding Rossmann-like Domain"/>
    <property type="match status" value="1"/>
</dbReference>
<feature type="domain" description="EF-hand" evidence="14">
    <location>
        <begin position="770"/>
        <end position="805"/>
    </location>
</feature>
<accession>A0ABD3RAU3</accession>
<dbReference type="GO" id="GO:0016020">
    <property type="term" value="C:membrane"/>
    <property type="evidence" value="ECO:0007669"/>
    <property type="project" value="UniProtKB-SubCell"/>
</dbReference>
<dbReference type="Pfam" id="PF13499">
    <property type="entry name" value="EF-hand_7"/>
    <property type="match status" value="1"/>
</dbReference>
<keyword evidence="13" id="KW-0732">Signal</keyword>
<dbReference type="SUPFAM" id="SSF51735">
    <property type="entry name" value="NAD(P)-binding Rossmann-fold domains"/>
    <property type="match status" value="1"/>
</dbReference>
<evidence type="ECO:0008006" key="18">
    <source>
        <dbReference type="Google" id="ProtNLM"/>
    </source>
</evidence>
<dbReference type="PROSITE" id="PS51201">
    <property type="entry name" value="RCK_N"/>
    <property type="match status" value="1"/>
</dbReference>
<evidence type="ECO:0000256" key="10">
    <source>
        <dbReference type="ARBA" id="ARBA00023065"/>
    </source>
</evidence>
<dbReference type="PANTHER" id="PTHR46157:SF4">
    <property type="entry name" value="K(+) EFFLUX ANTIPORTER 3, CHLOROPLASTIC"/>
    <property type="match status" value="1"/>
</dbReference>
<reference evidence="16 17" key="1">
    <citation type="submission" date="2024-10" db="EMBL/GenBank/DDBJ databases">
        <title>Updated reference genomes for cyclostephanoid diatoms.</title>
        <authorList>
            <person name="Roberts W.R."/>
            <person name="Alverson A.J."/>
        </authorList>
    </citation>
    <scope>NUCLEOTIDE SEQUENCE [LARGE SCALE GENOMIC DNA]</scope>
    <source>
        <strain evidence="16 17">AJA228-03</strain>
    </source>
</reference>
<dbReference type="SMART" id="SM00054">
    <property type="entry name" value="EFh"/>
    <property type="match status" value="2"/>
</dbReference>
<organism evidence="16 17">
    <name type="scientific">Cyclostephanos tholiformis</name>
    <dbReference type="NCBI Taxonomy" id="382380"/>
    <lineage>
        <taxon>Eukaryota</taxon>
        <taxon>Sar</taxon>
        <taxon>Stramenopiles</taxon>
        <taxon>Ochrophyta</taxon>
        <taxon>Bacillariophyta</taxon>
        <taxon>Coscinodiscophyceae</taxon>
        <taxon>Thalassiosirophycidae</taxon>
        <taxon>Stephanodiscales</taxon>
        <taxon>Stephanodiscaceae</taxon>
        <taxon>Cyclostephanos</taxon>
    </lineage>
</organism>
<evidence type="ECO:0000256" key="2">
    <source>
        <dbReference type="ARBA" id="ARBA00022448"/>
    </source>
</evidence>
<keyword evidence="8" id="KW-0630">Potassium</keyword>
<dbReference type="CDD" id="cd00051">
    <property type="entry name" value="EFh"/>
    <property type="match status" value="1"/>
</dbReference>